<sequence length="63" mass="6997">MAAMNDMALTRKGREGNNLRNGKLGGVSVYPILLIEGNEFQLDFMRSGDTYFRCRATHSASTL</sequence>
<evidence type="ECO:0000313" key="1">
    <source>
        <dbReference type="EMBL" id="KUM50941.1"/>
    </source>
</evidence>
<keyword evidence="1" id="KW-0496">Mitochondrion</keyword>
<proteinExistence type="predicted"/>
<dbReference type="AlphaFoldDB" id="A0A101M4H6"/>
<geneLocation type="mitochondrion" evidence="1"/>
<organism evidence="1">
    <name type="scientific">Picea glauca</name>
    <name type="common">White spruce</name>
    <name type="synonym">Pinus glauca</name>
    <dbReference type="NCBI Taxonomy" id="3330"/>
    <lineage>
        <taxon>Eukaryota</taxon>
        <taxon>Viridiplantae</taxon>
        <taxon>Streptophyta</taxon>
        <taxon>Embryophyta</taxon>
        <taxon>Tracheophyta</taxon>
        <taxon>Spermatophyta</taxon>
        <taxon>Pinopsida</taxon>
        <taxon>Pinidae</taxon>
        <taxon>Conifers I</taxon>
        <taxon>Pinales</taxon>
        <taxon>Pinaceae</taxon>
        <taxon>Picea</taxon>
    </lineage>
</organism>
<accession>A0A101M4H6</accession>
<comment type="caution">
    <text evidence="1">The sequence shown here is derived from an EMBL/GenBank/DDBJ whole genome shotgun (WGS) entry which is preliminary data.</text>
</comment>
<name>A0A101M4H6_PICGL</name>
<reference evidence="1" key="1">
    <citation type="journal article" date="2015" name="Genome Biol. Evol.">
        <title>Organellar Genomes of White Spruce (Picea glauca): Assembly and Annotation.</title>
        <authorList>
            <person name="Jackman S.D."/>
            <person name="Warren R.L."/>
            <person name="Gibb E.A."/>
            <person name="Vandervalk B.P."/>
            <person name="Mohamadi H."/>
            <person name="Chu J."/>
            <person name="Raymond A."/>
            <person name="Pleasance S."/>
            <person name="Coope R."/>
            <person name="Wildung M.R."/>
            <person name="Ritland C.E."/>
            <person name="Bousquet J."/>
            <person name="Jones S.J."/>
            <person name="Bohlmann J."/>
            <person name="Birol I."/>
        </authorList>
    </citation>
    <scope>NUCLEOTIDE SEQUENCE [LARGE SCALE GENOMIC DNA]</scope>
    <source>
        <tissue evidence="1">Flushing bud</tissue>
    </source>
</reference>
<gene>
    <name evidence="1" type="ORF">ABT39_MTgene787</name>
</gene>
<protein>
    <submittedName>
        <fullName evidence="1">Uncharacterized protein</fullName>
    </submittedName>
</protein>
<dbReference type="EMBL" id="LKAM01000001">
    <property type="protein sequence ID" value="KUM50941.1"/>
    <property type="molecule type" value="Genomic_DNA"/>
</dbReference>